<reference evidence="1" key="2">
    <citation type="submission" date="2025-09" db="UniProtKB">
        <authorList>
            <consortium name="Ensembl"/>
        </authorList>
    </citation>
    <scope>IDENTIFICATION</scope>
</reference>
<organism evidence="1 2">
    <name type="scientific">Salmo trutta</name>
    <name type="common">Brown trout</name>
    <dbReference type="NCBI Taxonomy" id="8032"/>
    <lineage>
        <taxon>Eukaryota</taxon>
        <taxon>Metazoa</taxon>
        <taxon>Chordata</taxon>
        <taxon>Craniata</taxon>
        <taxon>Vertebrata</taxon>
        <taxon>Euteleostomi</taxon>
        <taxon>Actinopterygii</taxon>
        <taxon>Neopterygii</taxon>
        <taxon>Teleostei</taxon>
        <taxon>Protacanthopterygii</taxon>
        <taxon>Salmoniformes</taxon>
        <taxon>Salmonidae</taxon>
        <taxon>Salmoninae</taxon>
        <taxon>Salmo</taxon>
    </lineage>
</organism>
<evidence type="ECO:0000313" key="2">
    <source>
        <dbReference type="Proteomes" id="UP000472277"/>
    </source>
</evidence>
<dbReference type="Ensembl" id="ENSSTUT00000088222.1">
    <property type="protein sequence ID" value="ENSSTUP00000082930.1"/>
    <property type="gene ID" value="ENSSTUG00000036455.1"/>
</dbReference>
<sequence>MFSPKPRLQDLYRLIISQLLNGCYTNMVNNLIPEVKTRTIPTHYSLHFLFNVYLYNRDMILYKYKV</sequence>
<reference evidence="1" key="1">
    <citation type="submission" date="2025-08" db="UniProtKB">
        <authorList>
            <consortium name="Ensembl"/>
        </authorList>
    </citation>
    <scope>IDENTIFICATION</scope>
</reference>
<dbReference type="AlphaFoldDB" id="A0A674CGN8"/>
<accession>A0A674CGN8</accession>
<protein>
    <submittedName>
        <fullName evidence="1">Uncharacterized protein</fullName>
    </submittedName>
</protein>
<proteinExistence type="predicted"/>
<dbReference type="InterPro" id="IPR038184">
    <property type="entry name" value="CSTF1_dimer_sf"/>
</dbReference>
<keyword evidence="2" id="KW-1185">Reference proteome</keyword>
<dbReference type="Gene3D" id="1.20.960.50">
    <property type="entry name" value="Cleavage stimulation factor subunit 1, dimerisation domain"/>
    <property type="match status" value="1"/>
</dbReference>
<dbReference type="Proteomes" id="UP000472277">
    <property type="component" value="Chromosome 16"/>
</dbReference>
<evidence type="ECO:0000313" key="1">
    <source>
        <dbReference type="Ensembl" id="ENSSTUP00000082930.1"/>
    </source>
</evidence>
<dbReference type="InParanoid" id="A0A674CGN8"/>
<name>A0A674CGN8_SALTR</name>
<dbReference type="GeneTree" id="ENSGT01010000229826"/>